<dbReference type="CDD" id="cd00448">
    <property type="entry name" value="YjgF_YER057c_UK114_family"/>
    <property type="match status" value="1"/>
</dbReference>
<evidence type="ECO:0000256" key="6">
    <source>
        <dbReference type="RuleBase" id="RU362067"/>
    </source>
</evidence>
<evidence type="ECO:0000313" key="9">
    <source>
        <dbReference type="Proteomes" id="UP000019804"/>
    </source>
</evidence>
<feature type="binding site" evidence="5">
    <location>
        <position position="569"/>
    </location>
    <ligand>
        <name>FAD</name>
        <dbReference type="ChEBI" id="CHEBI:57692"/>
    </ligand>
</feature>
<dbReference type="EC" id="1.4.3.-" evidence="6"/>
<feature type="binding site" evidence="5">
    <location>
        <position position="482"/>
    </location>
    <ligand>
        <name>substrate</name>
    </ligand>
</feature>
<feature type="domain" description="Amine oxidase" evidence="7">
    <location>
        <begin position="155"/>
        <end position="592"/>
    </location>
</feature>
<proteinExistence type="inferred from homology"/>
<dbReference type="PANTHER" id="PTHR43563:SF14">
    <property type="entry name" value="AMINE OXIDASE"/>
    <property type="match status" value="1"/>
</dbReference>
<keyword evidence="9" id="KW-1185">Reference proteome</keyword>
<comment type="catalytic activity">
    <reaction evidence="4">
        <text>a secondary aliphatic amine + O2 + H2O = a primary amine + an aldehyde + H2O2</text>
        <dbReference type="Rhea" id="RHEA:26414"/>
        <dbReference type="ChEBI" id="CHEBI:15377"/>
        <dbReference type="ChEBI" id="CHEBI:15379"/>
        <dbReference type="ChEBI" id="CHEBI:16240"/>
        <dbReference type="ChEBI" id="CHEBI:17478"/>
        <dbReference type="ChEBI" id="CHEBI:58855"/>
        <dbReference type="ChEBI" id="CHEBI:65296"/>
        <dbReference type="EC" id="1.4.3.4"/>
    </reaction>
</comment>
<sequence>MTGGIRSIDLPGTRAAYYAPATVTSQPPSSWIHVSGQPGSLVNGKVPSDYESQIHLALLNLHKVLVAAGTSTADIARLTVYIVNYDPQRRIHTRHIQRFLRSHRPAITLVPVSQLAGPEWLFEIEAVVAKPPAISRQLDAPDAKVWDVVVIGAGLAGLTAAEHLIRSGHSCLVLEARDRVGGRTWSTTLPDGKGTVDIGAAWINDTNQSKIYQLAKRAGVEFIEQNTTGNCLLQESAESKQTFAYGEVPFDPETQKQLAVIRNMVEADCQQVDCARPDDSTLDSVTFLAYLESRQASDKAISTAAIWTRAMLGQEPEDVSALYFLNYCKSGGGLLQMRSDRRHGGQYLRIRQGTQSFAQTLAAALPSGTVQLSSPVMAISQQYPGRVLVQTRNQTMQASKVISAMPSTVLRTIDFNPPLPARKQLLVDSFNYGYYTKAMVVFRSAFWVNKGFCGLVQSFTGPASIVRDSSIPNDDKWVLTCFLCGDSGRKWSQLQNSERVDVLLNQLSEIYGDSDLVRREYITTVEHEWSKEEYSGFGCPCPSLPPGVLTVAGDALREPFRDVHFVGTETAAEWKGYMEGAVRSGERGAAEVQKQLAMAHL</sequence>
<accession>A0A017SGW0</accession>
<dbReference type="SUPFAM" id="SSF55298">
    <property type="entry name" value="YjgF-like"/>
    <property type="match status" value="1"/>
</dbReference>
<dbReference type="InterPro" id="IPR036188">
    <property type="entry name" value="FAD/NAD-bd_sf"/>
</dbReference>
<reference evidence="9" key="1">
    <citation type="journal article" date="2014" name="Nat. Commun.">
        <title>Genomic adaptations of the halophilic Dead Sea filamentous fungus Eurotium rubrum.</title>
        <authorList>
            <person name="Kis-Papo T."/>
            <person name="Weig A.R."/>
            <person name="Riley R."/>
            <person name="Persoh D."/>
            <person name="Salamov A."/>
            <person name="Sun H."/>
            <person name="Lipzen A."/>
            <person name="Wasser S.P."/>
            <person name="Rambold G."/>
            <person name="Grigoriev I.V."/>
            <person name="Nevo E."/>
        </authorList>
    </citation>
    <scope>NUCLEOTIDE SEQUENCE [LARGE SCALE GENOMIC DNA]</scope>
    <source>
        <strain evidence="9">CBS 135680</strain>
    </source>
</reference>
<dbReference type="RefSeq" id="XP_040639203.1">
    <property type="nucleotide sequence ID" value="XM_040784234.1"/>
</dbReference>
<dbReference type="HOGENOM" id="CLU_004498_0_3_1"/>
<name>A0A017SGW0_ASPRC</name>
<evidence type="ECO:0000256" key="2">
    <source>
        <dbReference type="ARBA" id="ARBA00005995"/>
    </source>
</evidence>
<dbReference type="InterPro" id="IPR001613">
    <property type="entry name" value="Flavin_amine_oxidase"/>
</dbReference>
<dbReference type="SUPFAM" id="SSF51905">
    <property type="entry name" value="FAD/NAD(P)-binding domain"/>
    <property type="match status" value="1"/>
</dbReference>
<dbReference type="STRING" id="1388766.A0A017SGW0"/>
<dbReference type="GeneID" id="63699358"/>
<keyword evidence="6" id="KW-0285">Flavoprotein</keyword>
<dbReference type="PANTHER" id="PTHR43563">
    <property type="entry name" value="AMINE OXIDASE"/>
    <property type="match status" value="1"/>
</dbReference>
<dbReference type="Pfam" id="PF01042">
    <property type="entry name" value="Ribonuc_L-PSP"/>
    <property type="match status" value="1"/>
</dbReference>
<protein>
    <recommendedName>
        <fullName evidence="6">Amine oxidase</fullName>
        <ecNumber evidence="6">1.4.3.-</ecNumber>
    </recommendedName>
</protein>
<dbReference type="Gene3D" id="3.50.50.60">
    <property type="entry name" value="FAD/NAD(P)-binding domain"/>
    <property type="match status" value="1"/>
</dbReference>
<evidence type="ECO:0000256" key="3">
    <source>
        <dbReference type="ARBA" id="ARBA00023002"/>
    </source>
</evidence>
<dbReference type="Proteomes" id="UP000019804">
    <property type="component" value="Unassembled WGS sequence"/>
</dbReference>
<dbReference type="OrthoDB" id="5046242at2759"/>
<keyword evidence="3 6" id="KW-0560">Oxidoreductase</keyword>
<evidence type="ECO:0000313" key="8">
    <source>
        <dbReference type="EMBL" id="EYE95515.1"/>
    </source>
</evidence>
<organism evidence="8 9">
    <name type="scientific">Aspergillus ruber (strain CBS 135680)</name>
    <dbReference type="NCBI Taxonomy" id="1388766"/>
    <lineage>
        <taxon>Eukaryota</taxon>
        <taxon>Fungi</taxon>
        <taxon>Dikarya</taxon>
        <taxon>Ascomycota</taxon>
        <taxon>Pezizomycotina</taxon>
        <taxon>Eurotiomycetes</taxon>
        <taxon>Eurotiomycetidae</taxon>
        <taxon>Eurotiales</taxon>
        <taxon>Aspergillaceae</taxon>
        <taxon>Aspergillus</taxon>
        <taxon>Aspergillus subgen. Aspergillus</taxon>
    </lineage>
</organism>
<evidence type="ECO:0000256" key="4">
    <source>
        <dbReference type="ARBA" id="ARBA00048448"/>
    </source>
</evidence>
<dbReference type="PRINTS" id="PR00757">
    <property type="entry name" value="AMINEOXDASEF"/>
</dbReference>
<evidence type="ECO:0000256" key="1">
    <source>
        <dbReference type="ARBA" id="ARBA00001974"/>
    </source>
</evidence>
<gene>
    <name evidence="8" type="ORF">EURHEDRAFT_454880</name>
</gene>
<dbReference type="Gene3D" id="1.10.405.10">
    <property type="entry name" value="Guanine Nucleotide Dissociation Inhibitor, domain 1"/>
    <property type="match status" value="1"/>
</dbReference>
<dbReference type="InterPro" id="IPR002937">
    <property type="entry name" value="Amino_oxidase"/>
</dbReference>
<comment type="similarity">
    <text evidence="2 6">Belongs to the flavin monoamine oxidase family.</text>
</comment>
<evidence type="ECO:0000259" key="7">
    <source>
        <dbReference type="Pfam" id="PF01593"/>
    </source>
</evidence>
<dbReference type="GO" id="GO:0097621">
    <property type="term" value="F:monoamine oxidase activity"/>
    <property type="evidence" value="ECO:0007669"/>
    <property type="project" value="UniProtKB-EC"/>
</dbReference>
<feature type="binding site" evidence="5">
    <location>
        <begin position="175"/>
        <end position="176"/>
    </location>
    <ligand>
        <name>FAD</name>
        <dbReference type="ChEBI" id="CHEBI:57692"/>
    </ligand>
</feature>
<feature type="binding site" evidence="5">
    <location>
        <position position="376"/>
    </location>
    <ligand>
        <name>FAD</name>
        <dbReference type="ChEBI" id="CHEBI:57692"/>
    </ligand>
</feature>
<dbReference type="AlphaFoldDB" id="A0A017SGW0"/>
<keyword evidence="6" id="KW-0274">FAD</keyword>
<dbReference type="Pfam" id="PF01593">
    <property type="entry name" value="Amino_oxidase"/>
    <property type="match status" value="1"/>
</dbReference>
<dbReference type="EMBL" id="KK088421">
    <property type="protein sequence ID" value="EYE95515.1"/>
    <property type="molecule type" value="Genomic_DNA"/>
</dbReference>
<dbReference type="InterPro" id="IPR035959">
    <property type="entry name" value="RutC-like_sf"/>
</dbReference>
<dbReference type="InterPro" id="IPR050703">
    <property type="entry name" value="Flavin_MAO"/>
</dbReference>
<dbReference type="SUPFAM" id="SSF54373">
    <property type="entry name" value="FAD-linked reductases, C-terminal domain"/>
    <property type="match status" value="1"/>
</dbReference>
<dbReference type="Gene3D" id="3.90.660.10">
    <property type="match status" value="1"/>
</dbReference>
<dbReference type="InterPro" id="IPR006175">
    <property type="entry name" value="YjgF/YER057c/UK114"/>
</dbReference>
<dbReference type="Gene3D" id="3.30.1330.40">
    <property type="entry name" value="RutC-like"/>
    <property type="match status" value="1"/>
</dbReference>
<evidence type="ECO:0000256" key="5">
    <source>
        <dbReference type="PIRSR" id="PIRSR601613-1"/>
    </source>
</evidence>
<comment type="cofactor">
    <cofactor evidence="1 6">
        <name>FAD</name>
        <dbReference type="ChEBI" id="CHEBI:57692"/>
    </cofactor>
</comment>